<feature type="domain" description="Major facilitator superfamily (MFS) profile" evidence="7">
    <location>
        <begin position="7"/>
        <end position="399"/>
    </location>
</feature>
<feature type="transmembrane region" description="Helical" evidence="6">
    <location>
        <begin position="234"/>
        <end position="255"/>
    </location>
</feature>
<sequence length="405" mass="41432">MKARLDPSLLVVAAGMAAAFHVGKLPPALPVLREVLGISLVQAGFLISLVQLAGMSLGLAIGLATDGLGLRRTLLAGLCIVSVASAAGGLVREPALLLALRAAEGLGFLLVYTPAPGLVRRLVPAERLSVRLGFWGAAMPSGAALALLVGPAWIAHWGWPSWWWLAAALSTGVAVAVLARVPPDPPAAVAPRTASGWVPRLAVTLRSPGPWLIALGFGVYSGQWLAVIGFLPTVYAQAGLAPGTAGVATAVVAAMNLTGNLASGRLLRRGWAPQQLLRIGFATMAVGGVLAFSPLDRVLPGGPLPAVLAYVAVLCFSAVGGLVPGTLFFLSVRFAPGVDTVSTTVGWMQQWSAFGQFAGPPLVAWVASLSGGWHFSGLVTASCALLGLGLAHGIGRHWRRLAAAA</sequence>
<comment type="caution">
    <text evidence="8">The sequence shown here is derived from an EMBL/GenBank/DDBJ whole genome shotgun (WGS) entry which is preliminary data.</text>
</comment>
<evidence type="ECO:0000256" key="6">
    <source>
        <dbReference type="SAM" id="Phobius"/>
    </source>
</evidence>
<keyword evidence="9" id="KW-1185">Reference proteome</keyword>
<dbReference type="AlphaFoldDB" id="A0A4Z0BNU3"/>
<feature type="transmembrane region" description="Helical" evidence="6">
    <location>
        <begin position="97"/>
        <end position="120"/>
    </location>
</feature>
<proteinExistence type="predicted"/>
<accession>A0A4Z0BNU3</accession>
<feature type="transmembrane region" description="Helical" evidence="6">
    <location>
        <begin position="276"/>
        <end position="295"/>
    </location>
</feature>
<keyword evidence="5 6" id="KW-0472">Membrane</keyword>
<dbReference type="SUPFAM" id="SSF103473">
    <property type="entry name" value="MFS general substrate transporter"/>
    <property type="match status" value="1"/>
</dbReference>
<feature type="transmembrane region" description="Helical" evidence="6">
    <location>
        <begin position="351"/>
        <end position="367"/>
    </location>
</feature>
<feature type="transmembrane region" description="Helical" evidence="6">
    <location>
        <begin position="73"/>
        <end position="91"/>
    </location>
</feature>
<dbReference type="RefSeq" id="WP_135285151.1">
    <property type="nucleotide sequence ID" value="NZ_SMLL01000004.1"/>
</dbReference>
<dbReference type="PANTHER" id="PTHR43124">
    <property type="entry name" value="PURINE EFFLUX PUMP PBUE"/>
    <property type="match status" value="1"/>
</dbReference>
<evidence type="ECO:0000313" key="8">
    <source>
        <dbReference type="EMBL" id="TFY99608.1"/>
    </source>
</evidence>
<dbReference type="GO" id="GO:0005886">
    <property type="term" value="C:plasma membrane"/>
    <property type="evidence" value="ECO:0007669"/>
    <property type="project" value="UniProtKB-SubCell"/>
</dbReference>
<dbReference type="CDD" id="cd06174">
    <property type="entry name" value="MFS"/>
    <property type="match status" value="1"/>
</dbReference>
<evidence type="ECO:0000313" key="9">
    <source>
        <dbReference type="Proteomes" id="UP000297564"/>
    </source>
</evidence>
<dbReference type="InterPro" id="IPR011701">
    <property type="entry name" value="MFS"/>
</dbReference>
<dbReference type="InterPro" id="IPR020846">
    <property type="entry name" value="MFS_dom"/>
</dbReference>
<feature type="transmembrane region" description="Helical" evidence="6">
    <location>
        <begin position="307"/>
        <end position="330"/>
    </location>
</feature>
<dbReference type="InterPro" id="IPR050189">
    <property type="entry name" value="MFS_Efflux_Transporters"/>
</dbReference>
<feature type="transmembrane region" description="Helical" evidence="6">
    <location>
        <begin position="161"/>
        <end position="179"/>
    </location>
</feature>
<dbReference type="Gene3D" id="1.20.1250.20">
    <property type="entry name" value="MFS general substrate transporter like domains"/>
    <property type="match status" value="1"/>
</dbReference>
<dbReference type="PANTHER" id="PTHR43124:SF3">
    <property type="entry name" value="CHLORAMPHENICOL EFFLUX PUMP RV0191"/>
    <property type="match status" value="1"/>
</dbReference>
<feature type="transmembrane region" description="Helical" evidence="6">
    <location>
        <begin position="35"/>
        <end position="61"/>
    </location>
</feature>
<protein>
    <submittedName>
        <fullName evidence="8">MFS transporter</fullName>
    </submittedName>
</protein>
<keyword evidence="4 6" id="KW-1133">Transmembrane helix</keyword>
<feature type="transmembrane region" description="Helical" evidence="6">
    <location>
        <begin position="209"/>
        <end position="228"/>
    </location>
</feature>
<feature type="transmembrane region" description="Helical" evidence="6">
    <location>
        <begin position="132"/>
        <end position="155"/>
    </location>
</feature>
<evidence type="ECO:0000256" key="4">
    <source>
        <dbReference type="ARBA" id="ARBA00022989"/>
    </source>
</evidence>
<evidence type="ECO:0000256" key="1">
    <source>
        <dbReference type="ARBA" id="ARBA00004651"/>
    </source>
</evidence>
<reference evidence="8 9" key="1">
    <citation type="submission" date="2019-03" db="EMBL/GenBank/DDBJ databases">
        <title>Ramlibacter rhizophilus CCTCC AB2015357, whole genome shotgun sequence.</title>
        <authorList>
            <person name="Zhang X."/>
            <person name="Feng G."/>
            <person name="Zhu H."/>
        </authorList>
    </citation>
    <scope>NUCLEOTIDE SEQUENCE [LARGE SCALE GENOMIC DNA]</scope>
    <source>
        <strain evidence="8 9">CCTCC AB2015357</strain>
    </source>
</reference>
<dbReference type="PROSITE" id="PS50850">
    <property type="entry name" value="MFS"/>
    <property type="match status" value="1"/>
</dbReference>
<evidence type="ECO:0000259" key="7">
    <source>
        <dbReference type="PROSITE" id="PS50850"/>
    </source>
</evidence>
<evidence type="ECO:0000256" key="2">
    <source>
        <dbReference type="ARBA" id="ARBA00022475"/>
    </source>
</evidence>
<evidence type="ECO:0000256" key="3">
    <source>
        <dbReference type="ARBA" id="ARBA00022692"/>
    </source>
</evidence>
<dbReference type="Pfam" id="PF07690">
    <property type="entry name" value="MFS_1"/>
    <property type="match status" value="1"/>
</dbReference>
<comment type="subcellular location">
    <subcellularLocation>
        <location evidence="1">Cell membrane</location>
        <topology evidence="1">Multi-pass membrane protein</topology>
    </subcellularLocation>
</comment>
<dbReference type="OrthoDB" id="6368326at2"/>
<dbReference type="EMBL" id="SMLL01000004">
    <property type="protein sequence ID" value="TFY99608.1"/>
    <property type="molecule type" value="Genomic_DNA"/>
</dbReference>
<dbReference type="InterPro" id="IPR036259">
    <property type="entry name" value="MFS_trans_sf"/>
</dbReference>
<keyword evidence="2" id="KW-1003">Cell membrane</keyword>
<evidence type="ECO:0000256" key="5">
    <source>
        <dbReference type="ARBA" id="ARBA00023136"/>
    </source>
</evidence>
<feature type="transmembrane region" description="Helical" evidence="6">
    <location>
        <begin position="373"/>
        <end position="391"/>
    </location>
</feature>
<keyword evidence="3 6" id="KW-0812">Transmembrane</keyword>
<organism evidence="8 9">
    <name type="scientific">Ramlibacter rhizophilus</name>
    <dbReference type="NCBI Taxonomy" id="1781167"/>
    <lineage>
        <taxon>Bacteria</taxon>
        <taxon>Pseudomonadati</taxon>
        <taxon>Pseudomonadota</taxon>
        <taxon>Betaproteobacteria</taxon>
        <taxon>Burkholderiales</taxon>
        <taxon>Comamonadaceae</taxon>
        <taxon>Ramlibacter</taxon>
    </lineage>
</organism>
<dbReference type="Proteomes" id="UP000297564">
    <property type="component" value="Unassembled WGS sequence"/>
</dbReference>
<dbReference type="GO" id="GO:0022857">
    <property type="term" value="F:transmembrane transporter activity"/>
    <property type="evidence" value="ECO:0007669"/>
    <property type="project" value="InterPro"/>
</dbReference>
<name>A0A4Z0BNU3_9BURK</name>
<gene>
    <name evidence="8" type="ORF">EZ242_10690</name>
</gene>